<dbReference type="EMBL" id="BNJK01000001">
    <property type="protein sequence ID" value="GHO91107.1"/>
    <property type="molecule type" value="Genomic_DNA"/>
</dbReference>
<name>A0A8J3IGJ9_9CHLR</name>
<gene>
    <name evidence="1" type="ORF">KSF_011550</name>
</gene>
<evidence type="ECO:0000313" key="2">
    <source>
        <dbReference type="Proteomes" id="UP000597444"/>
    </source>
</evidence>
<proteinExistence type="predicted"/>
<protein>
    <submittedName>
        <fullName evidence="1">Uncharacterized protein</fullName>
    </submittedName>
</protein>
<evidence type="ECO:0000313" key="1">
    <source>
        <dbReference type="EMBL" id="GHO91107.1"/>
    </source>
</evidence>
<dbReference type="Proteomes" id="UP000597444">
    <property type="component" value="Unassembled WGS sequence"/>
</dbReference>
<dbReference type="AlphaFoldDB" id="A0A8J3IGJ9"/>
<organism evidence="1 2">
    <name type="scientific">Reticulibacter mediterranei</name>
    <dbReference type="NCBI Taxonomy" id="2778369"/>
    <lineage>
        <taxon>Bacteria</taxon>
        <taxon>Bacillati</taxon>
        <taxon>Chloroflexota</taxon>
        <taxon>Ktedonobacteria</taxon>
        <taxon>Ktedonobacterales</taxon>
        <taxon>Reticulibacteraceae</taxon>
        <taxon>Reticulibacter</taxon>
    </lineage>
</organism>
<accession>A0A8J3IGJ9</accession>
<keyword evidence="2" id="KW-1185">Reference proteome</keyword>
<sequence length="63" mass="7003">MRRSEAKARADTISHTLEFKIRFFTGSHGKPGHLRRTGVVCQPLLPGKTPMCTPSSAQNFFNS</sequence>
<reference evidence="1" key="1">
    <citation type="submission" date="2020-10" db="EMBL/GenBank/DDBJ databases">
        <title>Taxonomic study of unclassified bacteria belonging to the class Ktedonobacteria.</title>
        <authorList>
            <person name="Yabe S."/>
            <person name="Wang C.M."/>
            <person name="Zheng Y."/>
            <person name="Sakai Y."/>
            <person name="Cavaletti L."/>
            <person name="Monciardini P."/>
            <person name="Donadio S."/>
        </authorList>
    </citation>
    <scope>NUCLEOTIDE SEQUENCE</scope>
    <source>
        <strain evidence="1">ID150040</strain>
    </source>
</reference>
<comment type="caution">
    <text evidence="1">The sequence shown here is derived from an EMBL/GenBank/DDBJ whole genome shotgun (WGS) entry which is preliminary data.</text>
</comment>